<evidence type="ECO:0000256" key="1">
    <source>
        <dbReference type="ARBA" id="ARBA00006865"/>
    </source>
</evidence>
<evidence type="ECO:0000313" key="4">
    <source>
        <dbReference type="Proteomes" id="UP000266441"/>
    </source>
</evidence>
<keyword evidence="3" id="KW-0378">Hydrolase</keyword>
<gene>
    <name evidence="3" type="ORF">D1164_11475</name>
</gene>
<comment type="caution">
    <text evidence="3">The sequence shown here is derived from an EMBL/GenBank/DDBJ whole genome shotgun (WGS) entry which is preliminary data.</text>
</comment>
<dbReference type="PROSITE" id="PS51762">
    <property type="entry name" value="GH16_2"/>
    <property type="match status" value="1"/>
</dbReference>
<dbReference type="EMBL" id="QWET01000007">
    <property type="protein sequence ID" value="RIH65199.1"/>
    <property type="molecule type" value="Genomic_DNA"/>
</dbReference>
<dbReference type="PANTHER" id="PTHR10963">
    <property type="entry name" value="GLYCOSYL HYDROLASE-RELATED"/>
    <property type="match status" value="1"/>
</dbReference>
<dbReference type="RefSeq" id="WP_119350121.1">
    <property type="nucleotide sequence ID" value="NZ_QWET01000007.1"/>
</dbReference>
<dbReference type="Proteomes" id="UP000266441">
    <property type="component" value="Unassembled WGS sequence"/>
</dbReference>
<accession>A0A399D0K0</accession>
<proteinExistence type="inferred from homology"/>
<dbReference type="PANTHER" id="PTHR10963:SF55">
    <property type="entry name" value="GLYCOSIDE HYDROLASE FAMILY 16 PROTEIN"/>
    <property type="match status" value="1"/>
</dbReference>
<dbReference type="Gene3D" id="2.60.120.200">
    <property type="match status" value="1"/>
</dbReference>
<dbReference type="InterPro" id="IPR000757">
    <property type="entry name" value="Beta-glucanase-like"/>
</dbReference>
<comment type="similarity">
    <text evidence="1">Belongs to the glycosyl hydrolase 16 family.</text>
</comment>
<evidence type="ECO:0000259" key="2">
    <source>
        <dbReference type="PROSITE" id="PS51762"/>
    </source>
</evidence>
<reference evidence="3 4" key="1">
    <citation type="journal article" date="2015" name="Int. J. Syst. Evol. Microbiol.">
        <title>Mariniphaga sediminis sp. nov., isolated from coastal sediment.</title>
        <authorList>
            <person name="Wang F.Q."/>
            <person name="Shen Q.Y."/>
            <person name="Chen G.J."/>
            <person name="Du Z.J."/>
        </authorList>
    </citation>
    <scope>NUCLEOTIDE SEQUENCE [LARGE SCALE GENOMIC DNA]</scope>
    <source>
        <strain evidence="3 4">SY21</strain>
    </source>
</reference>
<dbReference type="AlphaFoldDB" id="A0A399D0K0"/>
<dbReference type="InterPro" id="IPR013320">
    <property type="entry name" value="ConA-like_dom_sf"/>
</dbReference>
<feature type="domain" description="GH16" evidence="2">
    <location>
        <begin position="25"/>
        <end position="267"/>
    </location>
</feature>
<protein>
    <submittedName>
        <fullName evidence="3">Glycoside hydrolase family 16 protein</fullName>
    </submittedName>
</protein>
<keyword evidence="4" id="KW-1185">Reference proteome</keyword>
<sequence>MKHLLTILMLSSATLFSCQISEKKSDENTSPKNTALSQDIFNPEKEGYSLFWEDQFNGSELDTTKWKIRGTGPRRIGYNDPSMVSVGNGNLHLMYDIKKDSIMGSAIGSYETFNTTYGYFECRARLQKGSGPWSAFWMQSPLISKGEDPATFGAEIDIFEYFKGLGDDHMTHCIHWAYGPNQQSCGQLKSELEGLSEGFHTFALEWTPEKYAFYIDGLKFHELSDGLSHIDQYMILSMEIPPTLEGIKNACAPDTFMVDYVKVYKKL</sequence>
<name>A0A399D0K0_9BACT</name>
<dbReference type="SUPFAM" id="SSF49899">
    <property type="entry name" value="Concanavalin A-like lectins/glucanases"/>
    <property type="match status" value="1"/>
</dbReference>
<dbReference type="GO" id="GO:0005975">
    <property type="term" value="P:carbohydrate metabolic process"/>
    <property type="evidence" value="ECO:0007669"/>
    <property type="project" value="InterPro"/>
</dbReference>
<organism evidence="3 4">
    <name type="scientific">Mariniphaga sediminis</name>
    <dbReference type="NCBI Taxonomy" id="1628158"/>
    <lineage>
        <taxon>Bacteria</taxon>
        <taxon>Pseudomonadati</taxon>
        <taxon>Bacteroidota</taxon>
        <taxon>Bacteroidia</taxon>
        <taxon>Marinilabiliales</taxon>
        <taxon>Prolixibacteraceae</taxon>
        <taxon>Mariniphaga</taxon>
    </lineage>
</organism>
<dbReference type="PROSITE" id="PS51257">
    <property type="entry name" value="PROKAR_LIPOPROTEIN"/>
    <property type="match status" value="1"/>
</dbReference>
<dbReference type="GO" id="GO:0004553">
    <property type="term" value="F:hydrolase activity, hydrolyzing O-glycosyl compounds"/>
    <property type="evidence" value="ECO:0007669"/>
    <property type="project" value="InterPro"/>
</dbReference>
<dbReference type="InterPro" id="IPR050546">
    <property type="entry name" value="Glycosyl_Hydrlase_16"/>
</dbReference>
<dbReference type="CDD" id="cd08023">
    <property type="entry name" value="GH16_laminarinase_like"/>
    <property type="match status" value="1"/>
</dbReference>
<dbReference type="Pfam" id="PF00722">
    <property type="entry name" value="Glyco_hydro_16"/>
    <property type="match status" value="1"/>
</dbReference>
<dbReference type="OrthoDB" id="9809583at2"/>
<evidence type="ECO:0000313" key="3">
    <source>
        <dbReference type="EMBL" id="RIH65199.1"/>
    </source>
</evidence>